<reference evidence="2 3" key="1">
    <citation type="journal article" date="2014" name="Genome Biol. Evol.">
        <title>Genome degeneration and adaptation in a nascent stage of symbiosis.</title>
        <authorList>
            <person name="Oakeson K.F."/>
            <person name="Gil R."/>
            <person name="Clayton A.L."/>
            <person name="Dunn D.M."/>
            <person name="von Niederhausern A.C."/>
            <person name="Hamil C."/>
            <person name="Aoyagi A."/>
            <person name="Duval B."/>
            <person name="Baca A."/>
            <person name="Silva F.J."/>
            <person name="Vallier A."/>
            <person name="Jackson D.G."/>
            <person name="Latorre A."/>
            <person name="Weiss R.B."/>
            <person name="Heddi A."/>
            <person name="Moya A."/>
            <person name="Dale C."/>
        </authorList>
    </citation>
    <scope>NUCLEOTIDE SEQUENCE [LARGE SCALE GENOMIC DNA]</scope>
    <source>
        <strain evidence="2 3">HS1</strain>
    </source>
</reference>
<dbReference type="Gene3D" id="3.40.50.1820">
    <property type="entry name" value="alpha/beta hydrolase"/>
    <property type="match status" value="1"/>
</dbReference>
<dbReference type="InterPro" id="IPR022742">
    <property type="entry name" value="Hydrolase_4"/>
</dbReference>
<keyword evidence="2" id="KW-0378">Hydrolase</keyword>
<evidence type="ECO:0000259" key="1">
    <source>
        <dbReference type="Pfam" id="PF12146"/>
    </source>
</evidence>
<dbReference type="InterPro" id="IPR051044">
    <property type="entry name" value="MAG_DAG_Lipase"/>
</dbReference>
<dbReference type="KEGG" id="sod:Sant_0996"/>
<accession>W0HV45</accession>
<dbReference type="SUPFAM" id="SSF53474">
    <property type="entry name" value="alpha/beta-Hydrolases"/>
    <property type="match status" value="1"/>
</dbReference>
<keyword evidence="3" id="KW-1185">Reference proteome</keyword>
<name>W0HV45_9GAMM</name>
<dbReference type="RefSeq" id="WP_025421203.1">
    <property type="nucleotide sequence ID" value="NZ_CP006569.1"/>
</dbReference>
<feature type="domain" description="Serine aminopeptidase S33" evidence="1">
    <location>
        <begin position="130"/>
        <end position="248"/>
    </location>
</feature>
<protein>
    <submittedName>
        <fullName evidence="2">Epoxide hydrolase 2</fullName>
    </submittedName>
</protein>
<evidence type="ECO:0000313" key="2">
    <source>
        <dbReference type="EMBL" id="AHF76070.1"/>
    </source>
</evidence>
<gene>
    <name evidence="2" type="ORF">Sant_0996</name>
</gene>
<organism evidence="2 3">
    <name type="scientific">Sodalis praecaptivus</name>
    <dbReference type="NCBI Taxonomy" id="1239307"/>
    <lineage>
        <taxon>Bacteria</taxon>
        <taxon>Pseudomonadati</taxon>
        <taxon>Pseudomonadota</taxon>
        <taxon>Gammaproteobacteria</taxon>
        <taxon>Enterobacterales</taxon>
        <taxon>Bruguierivoracaceae</taxon>
        <taxon>Sodalis</taxon>
    </lineage>
</organism>
<sequence length="509" mass="56309">MAIIKRLTQLANAVFCGVFSLSKKMIIGLLILLAVFFIGRVYESQQGPALHRWHTWVPDEMTAADIDKATFAEYLAKEDALFRAMKANVTDKITPEEATPLNRYYAGSLVYPGKFARDWNRSYVLMPAGQPRGAVVLLHGLTDTPYSLKSIAEDYQQQGFVAVAPRLPGHGTVPAALTSVDWEDWLAATRLAVREATRLAGPTMPLHLVGFSNGGALAMKYSLDSLDDNRLRKPQQIILLSPMIGVTAFARFAGLAGLPSIFPAFAKAAWLGIVPEFNPFKYNSFPVKAARQSYLLTQALQRQIIQDARSHKLDELPPVLTFQSVMDSTVSTRAVVQSLYNHLKDNGSELVIFDINQAVSFRPLFRRSSWTAAATLLPARPRRYTTSVITNASESALDTVARITPAGQEKEIIEPLNIRYPQEMYSLSHVALPFPVSDSLYGSQPADEKQYGISFGTLSMRGESSALIVGLESLMRATSNPFFPYLLERINHNIACSHQPDVVQCLRSL</sequence>
<dbReference type="EMBL" id="CP006569">
    <property type="protein sequence ID" value="AHF76070.1"/>
    <property type="molecule type" value="Genomic_DNA"/>
</dbReference>
<dbReference type="GO" id="GO:0016787">
    <property type="term" value="F:hydrolase activity"/>
    <property type="evidence" value="ECO:0007669"/>
    <property type="project" value="UniProtKB-KW"/>
</dbReference>
<dbReference type="PANTHER" id="PTHR11614">
    <property type="entry name" value="PHOSPHOLIPASE-RELATED"/>
    <property type="match status" value="1"/>
</dbReference>
<dbReference type="AlphaFoldDB" id="W0HV45"/>
<dbReference type="Proteomes" id="UP000019028">
    <property type="component" value="Chromosome"/>
</dbReference>
<evidence type="ECO:0000313" key="3">
    <source>
        <dbReference type="Proteomes" id="UP000019028"/>
    </source>
</evidence>
<dbReference type="PATRIC" id="fig|1239307.3.peg.1071"/>
<dbReference type="Pfam" id="PF12146">
    <property type="entry name" value="Hydrolase_4"/>
    <property type="match status" value="1"/>
</dbReference>
<proteinExistence type="predicted"/>
<dbReference type="InterPro" id="IPR029058">
    <property type="entry name" value="AB_hydrolase_fold"/>
</dbReference>
<dbReference type="HOGENOM" id="CLU_043381_0_0_6"/>
<dbReference type="OrthoDB" id="8476759at2"/>